<dbReference type="AlphaFoldDB" id="A0A922MXF5"/>
<dbReference type="EMBL" id="JACEFF010000068">
    <property type="protein sequence ID" value="KAH9644713.1"/>
    <property type="molecule type" value="Genomic_DNA"/>
</dbReference>
<proteinExistence type="predicted"/>
<reference evidence="1" key="1">
    <citation type="journal article" date="2021" name="G3 (Bethesda)">
        <title>Genome and transcriptome analysis of the beet armyworm Spodoptera exigua reveals targets for pest control. .</title>
        <authorList>
            <person name="Simon S."/>
            <person name="Breeschoten T."/>
            <person name="Jansen H.J."/>
            <person name="Dirks R.P."/>
            <person name="Schranz M.E."/>
            <person name="Ros V.I.D."/>
        </authorList>
    </citation>
    <scope>NUCLEOTIDE SEQUENCE</scope>
    <source>
        <strain evidence="1">TB_SE_WUR_2020</strain>
    </source>
</reference>
<comment type="caution">
    <text evidence="1">The sequence shown here is derived from an EMBL/GenBank/DDBJ whole genome shotgun (WGS) entry which is preliminary data.</text>
</comment>
<sequence length="120" mass="13234">MCTPTDPLRKTGVVYNNKQCIRYIPHIESTLQLVQQEHTKMNYVHGLLLQLVQLLQAGGGALQAGGGVPQPGGGAQQAGAGLLRGWEWAPRLRPVLWRLRAPCYLVADELVKIINLLVMR</sequence>
<evidence type="ECO:0000313" key="2">
    <source>
        <dbReference type="Proteomes" id="UP000814243"/>
    </source>
</evidence>
<name>A0A922MXF5_SPOEX</name>
<protein>
    <submittedName>
        <fullName evidence="1">Uncharacterized protein</fullName>
    </submittedName>
</protein>
<gene>
    <name evidence="1" type="ORF">HF086_003818</name>
</gene>
<organism evidence="1 2">
    <name type="scientific">Spodoptera exigua</name>
    <name type="common">Beet armyworm</name>
    <name type="synonym">Noctua fulgens</name>
    <dbReference type="NCBI Taxonomy" id="7107"/>
    <lineage>
        <taxon>Eukaryota</taxon>
        <taxon>Metazoa</taxon>
        <taxon>Ecdysozoa</taxon>
        <taxon>Arthropoda</taxon>
        <taxon>Hexapoda</taxon>
        <taxon>Insecta</taxon>
        <taxon>Pterygota</taxon>
        <taxon>Neoptera</taxon>
        <taxon>Endopterygota</taxon>
        <taxon>Lepidoptera</taxon>
        <taxon>Glossata</taxon>
        <taxon>Ditrysia</taxon>
        <taxon>Noctuoidea</taxon>
        <taxon>Noctuidae</taxon>
        <taxon>Amphipyrinae</taxon>
        <taxon>Spodoptera</taxon>
    </lineage>
</organism>
<accession>A0A922MXF5</accession>
<dbReference type="Proteomes" id="UP000814243">
    <property type="component" value="Unassembled WGS sequence"/>
</dbReference>
<evidence type="ECO:0000313" key="1">
    <source>
        <dbReference type="EMBL" id="KAH9644713.1"/>
    </source>
</evidence>